<dbReference type="GO" id="GO:1904680">
    <property type="term" value="F:peptide transmembrane transporter activity"/>
    <property type="evidence" value="ECO:0007669"/>
    <property type="project" value="TreeGrafter"/>
</dbReference>
<comment type="similarity">
    <text evidence="2">Belongs to the bacterial solute-binding protein 5 family.</text>
</comment>
<evidence type="ECO:0000256" key="4">
    <source>
        <dbReference type="ARBA" id="ARBA00022729"/>
    </source>
</evidence>
<gene>
    <name evidence="6" type="ORF">METZ01_LOCUS439972</name>
</gene>
<dbReference type="PANTHER" id="PTHR30290">
    <property type="entry name" value="PERIPLASMIC BINDING COMPONENT OF ABC TRANSPORTER"/>
    <property type="match status" value="1"/>
</dbReference>
<reference evidence="6" key="1">
    <citation type="submission" date="2018-05" db="EMBL/GenBank/DDBJ databases">
        <authorList>
            <person name="Lanie J.A."/>
            <person name="Ng W.-L."/>
            <person name="Kazmierczak K.M."/>
            <person name="Andrzejewski T.M."/>
            <person name="Davidsen T.M."/>
            <person name="Wayne K.J."/>
            <person name="Tettelin H."/>
            <person name="Glass J.I."/>
            <person name="Rusch D."/>
            <person name="Podicherti R."/>
            <person name="Tsui H.-C.T."/>
            <person name="Winkler M.E."/>
        </authorList>
    </citation>
    <scope>NUCLEOTIDE SEQUENCE</scope>
</reference>
<evidence type="ECO:0000256" key="3">
    <source>
        <dbReference type="ARBA" id="ARBA00022448"/>
    </source>
</evidence>
<keyword evidence="4" id="KW-0732">Signal</keyword>
<dbReference type="GO" id="GO:0030313">
    <property type="term" value="C:cell envelope"/>
    <property type="evidence" value="ECO:0007669"/>
    <property type="project" value="UniProtKB-SubCell"/>
</dbReference>
<name>A0A382YX64_9ZZZZ</name>
<accession>A0A382YX64</accession>
<organism evidence="6">
    <name type="scientific">marine metagenome</name>
    <dbReference type="NCBI Taxonomy" id="408172"/>
    <lineage>
        <taxon>unclassified sequences</taxon>
        <taxon>metagenomes</taxon>
        <taxon>ecological metagenomes</taxon>
    </lineage>
</organism>
<comment type="subcellular location">
    <subcellularLocation>
        <location evidence="1">Cell envelope</location>
    </subcellularLocation>
</comment>
<proteinExistence type="inferred from homology"/>
<dbReference type="PANTHER" id="PTHR30290:SF10">
    <property type="entry name" value="PERIPLASMIC OLIGOPEPTIDE-BINDING PROTEIN-RELATED"/>
    <property type="match status" value="1"/>
</dbReference>
<keyword evidence="3" id="KW-0813">Transport</keyword>
<dbReference type="Pfam" id="PF00496">
    <property type="entry name" value="SBP_bac_5"/>
    <property type="match status" value="1"/>
</dbReference>
<evidence type="ECO:0000313" key="6">
    <source>
        <dbReference type="EMBL" id="SVD87118.1"/>
    </source>
</evidence>
<dbReference type="InterPro" id="IPR000914">
    <property type="entry name" value="SBP_5_dom"/>
</dbReference>
<dbReference type="Gene3D" id="3.40.190.10">
    <property type="entry name" value="Periplasmic binding protein-like II"/>
    <property type="match status" value="1"/>
</dbReference>
<dbReference type="EMBL" id="UINC01178773">
    <property type="protein sequence ID" value="SVD87118.1"/>
    <property type="molecule type" value="Genomic_DNA"/>
</dbReference>
<evidence type="ECO:0000256" key="2">
    <source>
        <dbReference type="ARBA" id="ARBA00005695"/>
    </source>
</evidence>
<protein>
    <recommendedName>
        <fullName evidence="5">Solute-binding protein family 5 domain-containing protein</fullName>
    </recommendedName>
</protein>
<sequence length="145" mass="15904">MRIKKLTFLTILFATSLGFIGTAQAESRLILGISPDYSTFDPGHAYEIWATTVLNVTYDNLVKFEGLGDVPELDAAKSRSASDDGLTWTFKLRDDIQFVSGNTLTAADVKWSFDRVKHVKGNPAFLADNVESVSAPDDETVVITL</sequence>
<dbReference type="SUPFAM" id="SSF53850">
    <property type="entry name" value="Periplasmic binding protein-like II"/>
    <property type="match status" value="1"/>
</dbReference>
<dbReference type="InterPro" id="IPR039424">
    <property type="entry name" value="SBP_5"/>
</dbReference>
<evidence type="ECO:0000259" key="5">
    <source>
        <dbReference type="Pfam" id="PF00496"/>
    </source>
</evidence>
<evidence type="ECO:0000256" key="1">
    <source>
        <dbReference type="ARBA" id="ARBA00004196"/>
    </source>
</evidence>
<dbReference type="AlphaFoldDB" id="A0A382YX64"/>
<dbReference type="GO" id="GO:0015833">
    <property type="term" value="P:peptide transport"/>
    <property type="evidence" value="ECO:0007669"/>
    <property type="project" value="TreeGrafter"/>
</dbReference>
<feature type="domain" description="Solute-binding protein family 5" evidence="5">
    <location>
        <begin position="73"/>
        <end position="145"/>
    </location>
</feature>
<feature type="non-terminal residue" evidence="6">
    <location>
        <position position="145"/>
    </location>
</feature>